<dbReference type="InterPro" id="IPR001878">
    <property type="entry name" value="Znf_CCHC"/>
</dbReference>
<feature type="domain" description="CCHC-type" evidence="7">
    <location>
        <begin position="176"/>
        <end position="191"/>
    </location>
</feature>
<evidence type="ECO:0000256" key="6">
    <source>
        <dbReference type="SAM" id="MobiDB-lite"/>
    </source>
</evidence>
<keyword evidence="3 5" id="KW-0863">Zinc-finger</keyword>
<proteinExistence type="predicted"/>
<dbReference type="OrthoDB" id="7608935at2759"/>
<evidence type="ECO:0000256" key="5">
    <source>
        <dbReference type="PROSITE-ProRule" id="PRU00047"/>
    </source>
</evidence>
<evidence type="ECO:0000256" key="3">
    <source>
        <dbReference type="ARBA" id="ARBA00022771"/>
    </source>
</evidence>
<gene>
    <name evidence="8" type="ORF">K452DRAFT_344927</name>
</gene>
<feature type="region of interest" description="Disordered" evidence="6">
    <location>
        <begin position="1"/>
        <end position="31"/>
    </location>
</feature>
<evidence type="ECO:0000313" key="8">
    <source>
        <dbReference type="EMBL" id="KAF2144803.1"/>
    </source>
</evidence>
<evidence type="ECO:0000313" key="9">
    <source>
        <dbReference type="Proteomes" id="UP000799438"/>
    </source>
</evidence>
<dbReference type="PANTHER" id="PTHR47103:SF8">
    <property type="entry name" value="DNA-BINDING PROTEIN"/>
    <property type="match status" value="1"/>
</dbReference>
<keyword evidence="1" id="KW-0479">Metal-binding</keyword>
<dbReference type="PROSITE" id="PS50158">
    <property type="entry name" value="ZF_CCHC"/>
    <property type="match status" value="1"/>
</dbReference>
<protein>
    <recommendedName>
        <fullName evidence="7">CCHC-type domain-containing protein</fullName>
    </recommendedName>
</protein>
<organism evidence="8 9">
    <name type="scientific">Aplosporella prunicola CBS 121167</name>
    <dbReference type="NCBI Taxonomy" id="1176127"/>
    <lineage>
        <taxon>Eukaryota</taxon>
        <taxon>Fungi</taxon>
        <taxon>Dikarya</taxon>
        <taxon>Ascomycota</taxon>
        <taxon>Pezizomycotina</taxon>
        <taxon>Dothideomycetes</taxon>
        <taxon>Dothideomycetes incertae sedis</taxon>
        <taxon>Botryosphaeriales</taxon>
        <taxon>Aplosporellaceae</taxon>
        <taxon>Aplosporella</taxon>
    </lineage>
</organism>
<dbReference type="RefSeq" id="XP_033400515.1">
    <property type="nucleotide sequence ID" value="XM_033545434.1"/>
</dbReference>
<dbReference type="GeneID" id="54302942"/>
<reference evidence="8" key="1">
    <citation type="journal article" date="2020" name="Stud. Mycol.">
        <title>101 Dothideomycetes genomes: a test case for predicting lifestyles and emergence of pathogens.</title>
        <authorList>
            <person name="Haridas S."/>
            <person name="Albert R."/>
            <person name="Binder M."/>
            <person name="Bloem J."/>
            <person name="Labutti K."/>
            <person name="Salamov A."/>
            <person name="Andreopoulos B."/>
            <person name="Baker S."/>
            <person name="Barry K."/>
            <person name="Bills G."/>
            <person name="Bluhm B."/>
            <person name="Cannon C."/>
            <person name="Castanera R."/>
            <person name="Culley D."/>
            <person name="Daum C."/>
            <person name="Ezra D."/>
            <person name="Gonzalez J."/>
            <person name="Henrissat B."/>
            <person name="Kuo A."/>
            <person name="Liang C."/>
            <person name="Lipzen A."/>
            <person name="Lutzoni F."/>
            <person name="Magnuson J."/>
            <person name="Mondo S."/>
            <person name="Nolan M."/>
            <person name="Ohm R."/>
            <person name="Pangilinan J."/>
            <person name="Park H.-J."/>
            <person name="Ramirez L."/>
            <person name="Alfaro M."/>
            <person name="Sun H."/>
            <person name="Tritt A."/>
            <person name="Yoshinaga Y."/>
            <person name="Zwiers L.-H."/>
            <person name="Turgeon B."/>
            <person name="Goodwin S."/>
            <person name="Spatafora J."/>
            <person name="Crous P."/>
            <person name="Grigoriev I."/>
        </authorList>
    </citation>
    <scope>NUCLEOTIDE SEQUENCE</scope>
    <source>
        <strain evidence="8">CBS 121167</strain>
    </source>
</reference>
<dbReference type="EMBL" id="ML995479">
    <property type="protein sequence ID" value="KAF2144803.1"/>
    <property type="molecule type" value="Genomic_DNA"/>
</dbReference>
<dbReference type="PANTHER" id="PTHR47103">
    <property type="entry name" value="DNA-BINDING PROTEIN"/>
    <property type="match status" value="1"/>
</dbReference>
<evidence type="ECO:0000256" key="4">
    <source>
        <dbReference type="ARBA" id="ARBA00022833"/>
    </source>
</evidence>
<dbReference type="SUPFAM" id="SSF57756">
    <property type="entry name" value="Retrovirus zinc finger-like domains"/>
    <property type="match status" value="2"/>
</dbReference>
<evidence type="ECO:0000256" key="1">
    <source>
        <dbReference type="ARBA" id="ARBA00022723"/>
    </source>
</evidence>
<keyword evidence="4" id="KW-0862">Zinc</keyword>
<sequence>MADREASPVPKLEPLSDDEASHTERVSHVPDSYKNITEILQSPGLHDIQVSVDPDKDPDGSISVHIHLKINPGKVTRESPEENMVIECGHCHGQGHAAGECPEKESVDCPDEKPQLCHECGSPDHVPSDCSDRVLCHNCRQTGHCTIKCPEAICNRCKVKGHMRSACRVGQVRRDCDHCGQRDHRSSDCPEAPKA</sequence>
<dbReference type="SMART" id="SM00343">
    <property type="entry name" value="ZnF_C2HC"/>
    <property type="match status" value="5"/>
</dbReference>
<keyword evidence="9" id="KW-1185">Reference proteome</keyword>
<feature type="compositionally biased region" description="Basic and acidic residues" evidence="6">
    <location>
        <begin position="19"/>
        <end position="28"/>
    </location>
</feature>
<dbReference type="Proteomes" id="UP000799438">
    <property type="component" value="Unassembled WGS sequence"/>
</dbReference>
<dbReference type="Pfam" id="PF00098">
    <property type="entry name" value="zf-CCHC"/>
    <property type="match status" value="1"/>
</dbReference>
<name>A0A6A6BN18_9PEZI</name>
<dbReference type="GO" id="GO:0003676">
    <property type="term" value="F:nucleic acid binding"/>
    <property type="evidence" value="ECO:0007669"/>
    <property type="project" value="InterPro"/>
</dbReference>
<dbReference type="Gene3D" id="4.10.60.10">
    <property type="entry name" value="Zinc finger, CCHC-type"/>
    <property type="match status" value="2"/>
</dbReference>
<evidence type="ECO:0000259" key="7">
    <source>
        <dbReference type="PROSITE" id="PS50158"/>
    </source>
</evidence>
<accession>A0A6A6BN18</accession>
<keyword evidence="2" id="KW-0677">Repeat</keyword>
<dbReference type="AlphaFoldDB" id="A0A6A6BN18"/>
<evidence type="ECO:0000256" key="2">
    <source>
        <dbReference type="ARBA" id="ARBA00022737"/>
    </source>
</evidence>
<dbReference type="InterPro" id="IPR036875">
    <property type="entry name" value="Znf_CCHC_sf"/>
</dbReference>
<dbReference type="GO" id="GO:0008270">
    <property type="term" value="F:zinc ion binding"/>
    <property type="evidence" value="ECO:0007669"/>
    <property type="project" value="UniProtKB-KW"/>
</dbReference>